<feature type="compositionally biased region" description="Polar residues" evidence="1">
    <location>
        <begin position="49"/>
        <end position="65"/>
    </location>
</feature>
<evidence type="ECO:0008006" key="4">
    <source>
        <dbReference type="Google" id="ProtNLM"/>
    </source>
</evidence>
<dbReference type="SUPFAM" id="SSF54909">
    <property type="entry name" value="Dimeric alpha+beta barrel"/>
    <property type="match status" value="1"/>
</dbReference>
<evidence type="ECO:0000313" key="3">
    <source>
        <dbReference type="Proteomes" id="UP001430848"/>
    </source>
</evidence>
<name>A0ABR1PQN4_DIAER</name>
<dbReference type="Gene3D" id="3.30.70.100">
    <property type="match status" value="1"/>
</dbReference>
<protein>
    <recommendedName>
        <fullName evidence="4">DUF718 domain-containing protein</fullName>
    </recommendedName>
</protein>
<proteinExistence type="predicted"/>
<accession>A0ABR1PQN4</accession>
<dbReference type="InterPro" id="IPR008000">
    <property type="entry name" value="Rham/fucose_mutarotase"/>
</dbReference>
<evidence type="ECO:0000256" key="1">
    <source>
        <dbReference type="SAM" id="MobiDB-lite"/>
    </source>
</evidence>
<organism evidence="2 3">
    <name type="scientific">Diaporthe eres</name>
    <name type="common">Phomopsis oblonga</name>
    <dbReference type="NCBI Taxonomy" id="83184"/>
    <lineage>
        <taxon>Eukaryota</taxon>
        <taxon>Fungi</taxon>
        <taxon>Dikarya</taxon>
        <taxon>Ascomycota</taxon>
        <taxon>Pezizomycotina</taxon>
        <taxon>Sordariomycetes</taxon>
        <taxon>Sordariomycetidae</taxon>
        <taxon>Diaporthales</taxon>
        <taxon>Diaporthaceae</taxon>
        <taxon>Diaporthe</taxon>
        <taxon>Diaporthe eres species complex</taxon>
    </lineage>
</organism>
<gene>
    <name evidence="2" type="ORF">SLS63_000373</name>
</gene>
<feature type="region of interest" description="Disordered" evidence="1">
    <location>
        <begin position="46"/>
        <end position="67"/>
    </location>
</feature>
<dbReference type="InterPro" id="IPR011008">
    <property type="entry name" value="Dimeric_a/b-barrel"/>
</dbReference>
<comment type="caution">
    <text evidence="2">The sequence shown here is derived from an EMBL/GenBank/DDBJ whole genome shotgun (WGS) entry which is preliminary data.</text>
</comment>
<keyword evidence="3" id="KW-1185">Reference proteome</keyword>
<dbReference type="Pfam" id="PF05336">
    <property type="entry name" value="rhaM"/>
    <property type="match status" value="1"/>
</dbReference>
<dbReference type="EMBL" id="JAKNSF020000001">
    <property type="protein sequence ID" value="KAK7742806.1"/>
    <property type="molecule type" value="Genomic_DNA"/>
</dbReference>
<dbReference type="Proteomes" id="UP001430848">
    <property type="component" value="Unassembled WGS sequence"/>
</dbReference>
<sequence>MPLVELQLRIPPGQIRSEFNAARIKNMSELWTKPTGSSSALWAKPSAIPESQSHNPSATPLSEAQTRVRHPGRRFAQIVKLKPEYYDKYKEVHAAVWPEVLRQIKACNIVDYSIFHDSDSNILFATFKYVGYDYAGDMERMRENPKVREWWKMTDEFQESLVPGAKSSEDGEPSWWKPVEEVFYQA</sequence>
<dbReference type="PANTHER" id="PTHR34389:SF2">
    <property type="entry name" value="L-RHAMNOSE MUTAROTASE"/>
    <property type="match status" value="1"/>
</dbReference>
<dbReference type="PANTHER" id="PTHR34389">
    <property type="entry name" value="L-RHAMNOSE MUTAROTASE"/>
    <property type="match status" value="1"/>
</dbReference>
<evidence type="ECO:0000313" key="2">
    <source>
        <dbReference type="EMBL" id="KAK7742806.1"/>
    </source>
</evidence>
<reference evidence="2 3" key="1">
    <citation type="submission" date="2024-02" db="EMBL/GenBank/DDBJ databases">
        <title>De novo assembly and annotation of 12 fungi associated with fruit tree decline syndrome in Ontario, Canada.</title>
        <authorList>
            <person name="Sulman M."/>
            <person name="Ellouze W."/>
            <person name="Ilyukhin E."/>
        </authorList>
    </citation>
    <scope>NUCLEOTIDE SEQUENCE [LARGE SCALE GENOMIC DNA]</scope>
    <source>
        <strain evidence="2 3">M169</strain>
    </source>
</reference>